<dbReference type="RefSeq" id="WP_273939174.1">
    <property type="nucleotide sequence ID" value="NZ_CP097263.1"/>
</dbReference>
<evidence type="ECO:0000313" key="1">
    <source>
        <dbReference type="EMBL" id="MFC0540396.1"/>
    </source>
</evidence>
<protein>
    <submittedName>
        <fullName evidence="1">Phosphopantetheine-binding protein</fullName>
    </submittedName>
</protein>
<organism evidence="1 2">
    <name type="scientific">Kutzneria chonburiensis</name>
    <dbReference type="NCBI Taxonomy" id="1483604"/>
    <lineage>
        <taxon>Bacteria</taxon>
        <taxon>Bacillati</taxon>
        <taxon>Actinomycetota</taxon>
        <taxon>Actinomycetes</taxon>
        <taxon>Pseudonocardiales</taxon>
        <taxon>Pseudonocardiaceae</taxon>
        <taxon>Kutzneria</taxon>
    </lineage>
</organism>
<dbReference type="SUPFAM" id="SSF47336">
    <property type="entry name" value="ACP-like"/>
    <property type="match status" value="1"/>
</dbReference>
<accession>A0ABV6MJC5</accession>
<comment type="caution">
    <text evidence="1">The sequence shown here is derived from an EMBL/GenBank/DDBJ whole genome shotgun (WGS) entry which is preliminary data.</text>
</comment>
<gene>
    <name evidence="1" type="ORF">ACFFH7_02835</name>
</gene>
<reference evidence="1 2" key="1">
    <citation type="submission" date="2024-09" db="EMBL/GenBank/DDBJ databases">
        <authorList>
            <person name="Sun Q."/>
            <person name="Mori K."/>
        </authorList>
    </citation>
    <scope>NUCLEOTIDE SEQUENCE [LARGE SCALE GENOMIC DNA]</scope>
    <source>
        <strain evidence="1 2">TBRC 1432</strain>
    </source>
</reference>
<dbReference type="Proteomes" id="UP001589810">
    <property type="component" value="Unassembled WGS sequence"/>
</dbReference>
<proteinExistence type="predicted"/>
<keyword evidence="2" id="KW-1185">Reference proteome</keyword>
<evidence type="ECO:0000313" key="2">
    <source>
        <dbReference type="Proteomes" id="UP001589810"/>
    </source>
</evidence>
<dbReference type="Gene3D" id="1.10.1200.10">
    <property type="entry name" value="ACP-like"/>
    <property type="match status" value="1"/>
</dbReference>
<dbReference type="InterPro" id="IPR036736">
    <property type="entry name" value="ACP-like_sf"/>
</dbReference>
<name>A0ABV6MJC5_9PSEU</name>
<sequence>MTEQDVRELLADPRIFPDLPADLPADAELVIDSMALVWLLHQVKARFGVDADPDDDELDEFTSVARITAYLNRAPRKVETA</sequence>
<dbReference type="EMBL" id="JBHLUD010000001">
    <property type="protein sequence ID" value="MFC0540396.1"/>
    <property type="molecule type" value="Genomic_DNA"/>
</dbReference>